<dbReference type="InterPro" id="IPR001841">
    <property type="entry name" value="Znf_RING"/>
</dbReference>
<evidence type="ECO:0000313" key="21">
    <source>
        <dbReference type="EMBL" id="EQB58634.1"/>
    </source>
</evidence>
<dbReference type="PROSITE" id="PS50089">
    <property type="entry name" value="ZF_RING_2"/>
    <property type="match status" value="1"/>
</dbReference>
<dbReference type="Proteomes" id="UP000015530">
    <property type="component" value="Unassembled WGS sequence"/>
</dbReference>
<dbReference type="EC" id="2.3.2.27" evidence="5"/>
<dbReference type="GO" id="GO:0005778">
    <property type="term" value="C:peroxisomal membrane"/>
    <property type="evidence" value="ECO:0007669"/>
    <property type="project" value="UniProtKB-SubCell"/>
</dbReference>
<evidence type="ECO:0000256" key="7">
    <source>
        <dbReference type="ARBA" id="ARBA00022593"/>
    </source>
</evidence>
<evidence type="ECO:0000256" key="14">
    <source>
        <dbReference type="ARBA" id="ARBA00022927"/>
    </source>
</evidence>
<dbReference type="GO" id="GO:0061630">
    <property type="term" value="F:ubiquitin protein ligase activity"/>
    <property type="evidence" value="ECO:0007669"/>
    <property type="project" value="UniProtKB-EC"/>
</dbReference>
<dbReference type="InterPro" id="IPR013083">
    <property type="entry name" value="Znf_RING/FYVE/PHD"/>
</dbReference>
<dbReference type="CDD" id="cd16527">
    <property type="entry name" value="RING-HC_PEX10"/>
    <property type="match status" value="1"/>
</dbReference>
<evidence type="ECO:0000259" key="20">
    <source>
        <dbReference type="PROSITE" id="PS50089"/>
    </source>
</evidence>
<dbReference type="OMA" id="YCDVVQL"/>
<evidence type="ECO:0000256" key="12">
    <source>
        <dbReference type="ARBA" id="ARBA00022786"/>
    </source>
</evidence>
<protein>
    <recommendedName>
        <fullName evidence="5">RING-type E3 ubiquitin transferase</fullName>
        <ecNumber evidence="5">2.3.2.27</ecNumber>
    </recommendedName>
    <alternativeName>
        <fullName evidence="18">Peroxin-10</fullName>
    </alternativeName>
</protein>
<proteinExistence type="inferred from homology"/>
<evidence type="ECO:0000256" key="16">
    <source>
        <dbReference type="ARBA" id="ARBA00023136"/>
    </source>
</evidence>
<evidence type="ECO:0000256" key="3">
    <source>
        <dbReference type="ARBA" id="ARBA00004906"/>
    </source>
</evidence>
<evidence type="ECO:0000256" key="17">
    <source>
        <dbReference type="ARBA" id="ARBA00023140"/>
    </source>
</evidence>
<organism evidence="21 22">
    <name type="scientific">Colletotrichum gloeosporioides (strain Cg-14)</name>
    <name type="common">Anthracnose fungus</name>
    <name type="synonym">Glomerella cingulata</name>
    <dbReference type="NCBI Taxonomy" id="1237896"/>
    <lineage>
        <taxon>Eukaryota</taxon>
        <taxon>Fungi</taxon>
        <taxon>Dikarya</taxon>
        <taxon>Ascomycota</taxon>
        <taxon>Pezizomycotina</taxon>
        <taxon>Sordariomycetes</taxon>
        <taxon>Hypocreomycetidae</taxon>
        <taxon>Glomerellales</taxon>
        <taxon>Glomerellaceae</taxon>
        <taxon>Colletotrichum</taxon>
        <taxon>Colletotrichum gloeosporioides species complex</taxon>
    </lineage>
</organism>
<dbReference type="SUPFAM" id="SSF57850">
    <property type="entry name" value="RING/U-box"/>
    <property type="match status" value="1"/>
</dbReference>
<gene>
    <name evidence="21" type="ORF">CGLO_01097</name>
</gene>
<dbReference type="InterPro" id="IPR025654">
    <property type="entry name" value="PEX2/10"/>
</dbReference>
<dbReference type="InterPro" id="IPR017907">
    <property type="entry name" value="Znf_RING_CS"/>
</dbReference>
<accession>T0L2F1</accession>
<dbReference type="OrthoDB" id="6270329at2759"/>
<dbReference type="FunFam" id="3.30.40.10:FF:000395">
    <property type="entry name" value="Putative Peroxisome biosynthesis protein (Peroxin-10)"/>
    <property type="match status" value="1"/>
</dbReference>
<evidence type="ECO:0000256" key="6">
    <source>
        <dbReference type="ARBA" id="ARBA00022448"/>
    </source>
</evidence>
<keyword evidence="11 19" id="KW-0863">Zinc-finger</keyword>
<feature type="domain" description="RING-type" evidence="20">
    <location>
        <begin position="311"/>
        <end position="349"/>
    </location>
</feature>
<comment type="similarity">
    <text evidence="4">Belongs to the pex2/pex10/pex12 family.</text>
</comment>
<dbReference type="PANTHER" id="PTHR23350">
    <property type="entry name" value="PEROXISOME ASSEMBLY PROTEIN 10"/>
    <property type="match status" value="1"/>
</dbReference>
<comment type="subcellular location">
    <subcellularLocation>
        <location evidence="2">Peroxisome membrane</location>
        <topology evidence="2">Multi-pass membrane protein</topology>
    </subcellularLocation>
</comment>
<dbReference type="Gene3D" id="3.30.40.10">
    <property type="entry name" value="Zinc/RING finger domain, C3HC4 (zinc finger)"/>
    <property type="match status" value="1"/>
</dbReference>
<dbReference type="GO" id="GO:0016562">
    <property type="term" value="P:protein import into peroxisome matrix, receptor recycling"/>
    <property type="evidence" value="ECO:0007669"/>
    <property type="project" value="UniProtKB-ARBA"/>
</dbReference>
<dbReference type="Pfam" id="PF13923">
    <property type="entry name" value="zf-C3HC4_2"/>
    <property type="match status" value="1"/>
</dbReference>
<dbReference type="EMBL" id="AMYD01000243">
    <property type="protein sequence ID" value="EQB58634.1"/>
    <property type="molecule type" value="Genomic_DNA"/>
</dbReference>
<dbReference type="eggNOG" id="KOG0317">
    <property type="taxonomic scope" value="Eukaryota"/>
</dbReference>
<keyword evidence="8" id="KW-0808">Transferase</keyword>
<evidence type="ECO:0000256" key="15">
    <source>
        <dbReference type="ARBA" id="ARBA00022989"/>
    </source>
</evidence>
<keyword evidence="6" id="KW-0813">Transport</keyword>
<evidence type="ECO:0000256" key="5">
    <source>
        <dbReference type="ARBA" id="ARBA00012483"/>
    </source>
</evidence>
<evidence type="ECO:0000256" key="18">
    <source>
        <dbReference type="ARBA" id="ARBA00041230"/>
    </source>
</evidence>
<keyword evidence="15" id="KW-1133">Transmembrane helix</keyword>
<keyword evidence="7" id="KW-0962">Peroxisome biogenesis</keyword>
<dbReference type="Pfam" id="PF04757">
    <property type="entry name" value="Pex2_Pex12"/>
    <property type="match status" value="1"/>
</dbReference>
<evidence type="ECO:0000256" key="19">
    <source>
        <dbReference type="PROSITE-ProRule" id="PRU00175"/>
    </source>
</evidence>
<evidence type="ECO:0000256" key="11">
    <source>
        <dbReference type="ARBA" id="ARBA00022771"/>
    </source>
</evidence>
<dbReference type="AlphaFoldDB" id="T0L2F1"/>
<keyword evidence="14" id="KW-0653">Protein transport</keyword>
<dbReference type="HOGENOM" id="CLU_041707_2_0_1"/>
<keyword evidence="12" id="KW-0833">Ubl conjugation pathway</keyword>
<dbReference type="PANTHER" id="PTHR23350:SF0">
    <property type="entry name" value="PEROXISOME BIOGENESIS FACTOR 10"/>
    <property type="match status" value="1"/>
</dbReference>
<dbReference type="SMART" id="SM00184">
    <property type="entry name" value="RING"/>
    <property type="match status" value="1"/>
</dbReference>
<keyword evidence="16" id="KW-0472">Membrane</keyword>
<sequence length="363" mass="39106">MSSSPEQPQHPTLPSSPYPYASAPDIIRAHQKDAYYKGHLSNTLTSLHRLLLGARSAHSATSLHRLLADTLYLALTTLPGNRTLGEEYCDLVQLHVPPSNPSAAELPALPRRASYIATSVLLPYALGRLLPSVRARIRAASPPTSSPTSPRLTSAAPLHAATLAVFYFTGTYYELAKRLLGFRYVFTRKVPDSPDRAGYEVLGVLLVAQLAVQSYLHIRATISDFSASRAARERALAAGHVDVSLDANAYAANTAVLLSETGTPGGNGAGGAKVDIAAVTHTPVVAAEEARYDLSDEKVMGYIAGAAQRKCTLCLEELKDPSATQCGHVFCWTCIGDWVREKPECPLCRREAMVQHILPLRLA</sequence>
<evidence type="ECO:0000256" key="13">
    <source>
        <dbReference type="ARBA" id="ARBA00022833"/>
    </source>
</evidence>
<comment type="pathway">
    <text evidence="3">Protein modification; protein ubiquitination.</text>
</comment>
<evidence type="ECO:0000256" key="1">
    <source>
        <dbReference type="ARBA" id="ARBA00000900"/>
    </source>
</evidence>
<comment type="catalytic activity">
    <reaction evidence="1">
        <text>S-ubiquitinyl-[E2 ubiquitin-conjugating enzyme]-L-cysteine + [acceptor protein]-L-lysine = [E2 ubiquitin-conjugating enzyme]-L-cysteine + N(6)-ubiquitinyl-[acceptor protein]-L-lysine.</text>
        <dbReference type="EC" id="2.3.2.27"/>
    </reaction>
</comment>
<evidence type="ECO:0000313" key="22">
    <source>
        <dbReference type="Proteomes" id="UP000015530"/>
    </source>
</evidence>
<comment type="caution">
    <text evidence="21">The sequence shown here is derived from an EMBL/GenBank/DDBJ whole genome shotgun (WGS) entry which is preliminary data.</text>
</comment>
<evidence type="ECO:0000256" key="4">
    <source>
        <dbReference type="ARBA" id="ARBA00008704"/>
    </source>
</evidence>
<evidence type="ECO:0000256" key="10">
    <source>
        <dbReference type="ARBA" id="ARBA00022723"/>
    </source>
</evidence>
<dbReference type="InterPro" id="IPR006845">
    <property type="entry name" value="Pex_N"/>
</dbReference>
<evidence type="ECO:0000256" key="2">
    <source>
        <dbReference type="ARBA" id="ARBA00004585"/>
    </source>
</evidence>
<dbReference type="STRING" id="1237896.T0L2F1"/>
<dbReference type="PROSITE" id="PS00518">
    <property type="entry name" value="ZF_RING_1"/>
    <property type="match status" value="1"/>
</dbReference>
<keyword evidence="13" id="KW-0862">Zinc</keyword>
<dbReference type="GO" id="GO:0008270">
    <property type="term" value="F:zinc ion binding"/>
    <property type="evidence" value="ECO:0007669"/>
    <property type="project" value="UniProtKB-KW"/>
</dbReference>
<reference evidence="22" key="1">
    <citation type="journal article" date="2013" name="Mol. Plant Microbe Interact.">
        <title>Global aspects of pacC regulation of pathogenicity genes in Colletotrichum gloeosporioides as revealed by transcriptome analysis.</title>
        <authorList>
            <person name="Alkan N."/>
            <person name="Meng X."/>
            <person name="Friedlander G."/>
            <person name="Reuveni E."/>
            <person name="Sukno S."/>
            <person name="Sherman A."/>
            <person name="Thon M."/>
            <person name="Fluhr R."/>
            <person name="Prusky D."/>
        </authorList>
    </citation>
    <scope>NUCLEOTIDE SEQUENCE [LARGE SCALE GENOMIC DNA]</scope>
    <source>
        <strain evidence="22">Cg-14</strain>
    </source>
</reference>
<keyword evidence="10" id="KW-0479">Metal-binding</keyword>
<keyword evidence="17" id="KW-0576">Peroxisome</keyword>
<keyword evidence="9" id="KW-0812">Transmembrane</keyword>
<evidence type="ECO:0000256" key="9">
    <source>
        <dbReference type="ARBA" id="ARBA00022692"/>
    </source>
</evidence>
<dbReference type="GO" id="GO:0016567">
    <property type="term" value="P:protein ubiquitination"/>
    <property type="evidence" value="ECO:0007669"/>
    <property type="project" value="UniProtKB-ARBA"/>
</dbReference>
<evidence type="ECO:0000256" key="8">
    <source>
        <dbReference type="ARBA" id="ARBA00022679"/>
    </source>
</evidence>
<name>T0L2F1_COLGC</name>